<proteinExistence type="predicted"/>
<dbReference type="Proteomes" id="UP000290572">
    <property type="component" value="Unassembled WGS sequence"/>
</dbReference>
<dbReference type="PANTHER" id="PTHR31025">
    <property type="entry name" value="SI:CH211-196P9.1-RELATED"/>
    <property type="match status" value="1"/>
</dbReference>
<name>A0A498NS55_LABRO</name>
<gene>
    <name evidence="2" type="ORF">ROHU_004056</name>
</gene>
<dbReference type="PANTHER" id="PTHR31025:SF9">
    <property type="entry name" value="SI:DKEY-286J15.1"/>
    <property type="match status" value="1"/>
</dbReference>
<evidence type="ECO:0000313" key="3">
    <source>
        <dbReference type="Proteomes" id="UP000290572"/>
    </source>
</evidence>
<keyword evidence="3" id="KW-1185">Reference proteome</keyword>
<sequence length="466" mass="53424">MMHPANANEDVTRGSSQSRQTAGRRKISDELQLHLAFRVSSFASFSRKENVPSTVPITSPDQPPIPIRPCPREDNATMLDPDTPIALHIIPFFDVRTILTNSYEGRLIVESLDKDSFVTIKQRRCMIRILVSYLIEKFGETPSSETKKGLASALVQAFPCLHDKTASGYDTWYAQCRNNRPATGFIEERLRNIRKRLRRLRRPQGEKDNAPSRTVVPVESAISEERAEEIKQWLRNNTQPISQVEQYMRETALCRVQWIRANNSKNMFEVLHEFPRLTTTGMIAQDFHVLHQDAAPKLFEKWLPWYTDRILHFAEREAKLPCSVEEMTEDAKGNFALKLLPVLLPPPPYKIGRKTVRPSVDESKKAFIDIQPVGTSMVEYLQQAEASRPYPYVLSLENGHIDSQAFVILAGKALEQSTLIGAVDVCFKSFYVFDVNYPKQCFYCWEFIQNVYELEVDDKCGNGQFQ</sequence>
<evidence type="ECO:0000313" key="2">
    <source>
        <dbReference type="EMBL" id="RXN34367.1"/>
    </source>
</evidence>
<organism evidence="2 3">
    <name type="scientific">Labeo rohita</name>
    <name type="common">Indian major carp</name>
    <name type="synonym">Cyprinus rohita</name>
    <dbReference type="NCBI Taxonomy" id="84645"/>
    <lineage>
        <taxon>Eukaryota</taxon>
        <taxon>Metazoa</taxon>
        <taxon>Chordata</taxon>
        <taxon>Craniata</taxon>
        <taxon>Vertebrata</taxon>
        <taxon>Euteleostomi</taxon>
        <taxon>Actinopterygii</taxon>
        <taxon>Neopterygii</taxon>
        <taxon>Teleostei</taxon>
        <taxon>Ostariophysi</taxon>
        <taxon>Cypriniformes</taxon>
        <taxon>Cyprinidae</taxon>
        <taxon>Labeoninae</taxon>
        <taxon>Labeonini</taxon>
        <taxon>Labeo</taxon>
    </lineage>
</organism>
<feature type="region of interest" description="Disordered" evidence="1">
    <location>
        <begin position="1"/>
        <end position="25"/>
    </location>
</feature>
<evidence type="ECO:0000256" key="1">
    <source>
        <dbReference type="SAM" id="MobiDB-lite"/>
    </source>
</evidence>
<accession>A0A498NS55</accession>
<dbReference type="AlphaFoldDB" id="A0A498NS55"/>
<comment type="caution">
    <text evidence="2">The sequence shown here is derived from an EMBL/GenBank/DDBJ whole genome shotgun (WGS) entry which is preliminary data.</text>
</comment>
<protein>
    <submittedName>
        <fullName evidence="2">Uncharacterized protein</fullName>
    </submittedName>
</protein>
<dbReference type="STRING" id="84645.A0A498NS55"/>
<dbReference type="EMBL" id="QBIY01011196">
    <property type="protein sequence ID" value="RXN34367.1"/>
    <property type="molecule type" value="Genomic_DNA"/>
</dbReference>
<reference evidence="2 3" key="1">
    <citation type="submission" date="2018-03" db="EMBL/GenBank/DDBJ databases">
        <title>Draft genome sequence of Rohu Carp (Labeo rohita).</title>
        <authorList>
            <person name="Das P."/>
            <person name="Kushwaha B."/>
            <person name="Joshi C.G."/>
            <person name="Kumar D."/>
            <person name="Nagpure N.S."/>
            <person name="Sahoo L."/>
            <person name="Das S.P."/>
            <person name="Bit A."/>
            <person name="Patnaik S."/>
            <person name="Meher P.K."/>
            <person name="Jayasankar P."/>
            <person name="Koringa P.G."/>
            <person name="Patel N.V."/>
            <person name="Hinsu A.T."/>
            <person name="Kumar R."/>
            <person name="Pandey M."/>
            <person name="Agarwal S."/>
            <person name="Srivastava S."/>
            <person name="Singh M."/>
            <person name="Iquebal M.A."/>
            <person name="Jaiswal S."/>
            <person name="Angadi U.B."/>
            <person name="Kumar N."/>
            <person name="Raza M."/>
            <person name="Shah T.M."/>
            <person name="Rai A."/>
            <person name="Jena J.K."/>
        </authorList>
    </citation>
    <scope>NUCLEOTIDE SEQUENCE [LARGE SCALE GENOMIC DNA]</scope>
    <source>
        <strain evidence="2">DASCIFA01</strain>
        <tissue evidence="2">Testis</tissue>
    </source>
</reference>